<sequence>MSVFDPEQLIAVQKANSATLFALTNQAFERFQRLVQLNLQTVQSALAKSEAYWLEAQSVKTPEEFLAWRTNLMQPAAEQALSYGRQLCDIASGIQAEWMNAATAQYEHHSRTTQTLVDNLAKNAPAGTEIATAMTKSVFSTASSAGEMVRKAAAQAIEAAKGTRTANR</sequence>
<name>A0A6N6WPC7_9BURK</name>
<dbReference type="NCBIfam" id="TIGR01841">
    <property type="entry name" value="phasin"/>
    <property type="match status" value="1"/>
</dbReference>
<dbReference type="Proteomes" id="UP000463700">
    <property type="component" value="Unassembled WGS sequence"/>
</dbReference>
<gene>
    <name evidence="2" type="primary">phaP</name>
    <name evidence="2" type="ORF">FSO04_05275</name>
</gene>
<protein>
    <submittedName>
        <fullName evidence="2">TIGR01841 family phasin</fullName>
    </submittedName>
</protein>
<evidence type="ECO:0000313" key="2">
    <source>
        <dbReference type="EMBL" id="KAE8761130.1"/>
    </source>
</evidence>
<dbReference type="InterPro" id="IPR010127">
    <property type="entry name" value="Phasin_subfam-1"/>
</dbReference>
<dbReference type="InterPro" id="IPR018968">
    <property type="entry name" value="Phasin"/>
</dbReference>
<dbReference type="AlphaFoldDB" id="A0A6N6WPC7"/>
<dbReference type="EMBL" id="VOSW01000006">
    <property type="protein sequence ID" value="KAE8761130.1"/>
    <property type="molecule type" value="Genomic_DNA"/>
</dbReference>
<dbReference type="Pfam" id="PF09361">
    <property type="entry name" value="Phasin_2"/>
    <property type="match status" value="1"/>
</dbReference>
<evidence type="ECO:0000313" key="3">
    <source>
        <dbReference type="Proteomes" id="UP000463700"/>
    </source>
</evidence>
<proteinExistence type="predicted"/>
<comment type="caution">
    <text evidence="2">The sequence shown here is derived from an EMBL/GenBank/DDBJ whole genome shotgun (WGS) entry which is preliminary data.</text>
</comment>
<accession>A0A6N6WPC7</accession>
<dbReference type="RefSeq" id="WP_154558695.1">
    <property type="nucleotide sequence ID" value="NZ_VOSW01000006.1"/>
</dbReference>
<dbReference type="OrthoDB" id="5298576at2"/>
<evidence type="ECO:0000259" key="1">
    <source>
        <dbReference type="Pfam" id="PF09361"/>
    </source>
</evidence>
<feature type="domain" description="Phasin" evidence="1">
    <location>
        <begin position="7"/>
        <end position="106"/>
    </location>
</feature>
<organism evidence="2 3">
    <name type="scientific">Paraburkholderia madseniana</name>
    <dbReference type="NCBI Taxonomy" id="2599607"/>
    <lineage>
        <taxon>Bacteria</taxon>
        <taxon>Pseudomonadati</taxon>
        <taxon>Pseudomonadota</taxon>
        <taxon>Betaproteobacteria</taxon>
        <taxon>Burkholderiales</taxon>
        <taxon>Burkholderiaceae</taxon>
        <taxon>Paraburkholderia</taxon>
    </lineage>
</organism>
<reference evidence="2 3" key="1">
    <citation type="journal article" date="2020" name="Int. J. Syst. Evol. Microbiol.">
        <title>Paraburkholderia madseniana sp. nov., a phenolic acid-degrading bacterium isolated from acidic forest soil.</title>
        <authorList>
            <person name="Wilhelm R.C."/>
            <person name="Murphy S.J.L."/>
            <person name="Feriancek N.M."/>
            <person name="Karasz D.C."/>
            <person name="DeRito C.M."/>
            <person name="Newman J.D."/>
            <person name="Buckley D.H."/>
        </authorList>
    </citation>
    <scope>NUCLEOTIDE SEQUENCE [LARGE SCALE GENOMIC DNA]</scope>
    <source>
        <strain evidence="2 3">RP11</strain>
    </source>
</reference>